<protein>
    <recommendedName>
        <fullName evidence="4">DUF4203 domain-containing protein</fullName>
    </recommendedName>
</protein>
<feature type="transmembrane region" description="Helical" evidence="1">
    <location>
        <begin position="34"/>
        <end position="55"/>
    </location>
</feature>
<feature type="transmembrane region" description="Helical" evidence="1">
    <location>
        <begin position="93"/>
        <end position="113"/>
    </location>
</feature>
<keyword evidence="1" id="KW-1133">Transmembrane helix</keyword>
<evidence type="ECO:0000313" key="3">
    <source>
        <dbReference type="Proteomes" id="UP001596442"/>
    </source>
</evidence>
<keyword evidence="3" id="KW-1185">Reference proteome</keyword>
<feature type="transmembrane region" description="Helical" evidence="1">
    <location>
        <begin position="6"/>
        <end position="27"/>
    </location>
</feature>
<gene>
    <name evidence="2" type="ORF">ACFQEU_11315</name>
</gene>
<feature type="transmembrane region" description="Helical" evidence="1">
    <location>
        <begin position="67"/>
        <end position="86"/>
    </location>
</feature>
<keyword evidence="1" id="KW-0472">Membrane</keyword>
<feature type="transmembrane region" description="Helical" evidence="1">
    <location>
        <begin position="212"/>
        <end position="230"/>
    </location>
</feature>
<proteinExistence type="predicted"/>
<dbReference type="RefSeq" id="WP_379782184.1">
    <property type="nucleotide sequence ID" value="NZ_JBHSWW010000184.1"/>
</dbReference>
<keyword evidence="1" id="KW-0812">Transmembrane</keyword>
<reference evidence="2 3" key="1">
    <citation type="journal article" date="2019" name="Int. J. Syst. Evol. Microbiol.">
        <title>The Global Catalogue of Microorganisms (GCM) 10K type strain sequencing project: providing services to taxonomists for standard genome sequencing and annotation.</title>
        <authorList>
            <consortium name="The Broad Institute Genomics Platform"/>
            <consortium name="The Broad Institute Genome Sequencing Center for Infectious Disease"/>
            <person name="Wu L."/>
            <person name="Ma J."/>
        </authorList>
    </citation>
    <scope>NUCLEOTIDE SEQUENCE [LARGE SCALE GENOMIC DNA]</scope>
    <source>
        <strain evidence="2 3">CGMCC 1.3239</strain>
    </source>
</reference>
<accession>A0ABD5SBN4</accession>
<evidence type="ECO:0000256" key="1">
    <source>
        <dbReference type="SAM" id="Phobius"/>
    </source>
</evidence>
<evidence type="ECO:0000313" key="2">
    <source>
        <dbReference type="EMBL" id="MFC6754044.1"/>
    </source>
</evidence>
<dbReference type="EMBL" id="JBHSWW010000184">
    <property type="protein sequence ID" value="MFC6754044.1"/>
    <property type="molecule type" value="Genomic_DNA"/>
</dbReference>
<dbReference type="AlphaFoldDB" id="A0ABD5SBN4"/>
<comment type="caution">
    <text evidence="2">The sequence shown here is derived from an EMBL/GenBank/DDBJ whole genome shotgun (WGS) entry which is preliminary data.</text>
</comment>
<sequence>MPVTETPILFALLCLNTLIGLVLVTAAYDLKGLVLGWTGWIAGAFGGGVLGWIVVPELATGTVSAGGRLTFAGVLVLFGAVVGRALLPFVARFTVAIAAFVVTTLATLVLTVGESVLDLVYDPAEPGDPMLEAVQVDALAESGLLAQPEFQQFFVAAVVVGGVAGILAMRHYDLIISLALTGLGAGVVATVYPVWRAVVDGNAIAIAQQADLSVVVFGLLVLVGVAVQYLRHGRSNDPFA</sequence>
<dbReference type="Proteomes" id="UP001596442">
    <property type="component" value="Unassembled WGS sequence"/>
</dbReference>
<name>A0ABD5SBN4_9EURY</name>
<organism evidence="2 3">
    <name type="scientific">Halorubrum tibetense</name>
    <dbReference type="NCBI Taxonomy" id="175631"/>
    <lineage>
        <taxon>Archaea</taxon>
        <taxon>Methanobacteriati</taxon>
        <taxon>Methanobacteriota</taxon>
        <taxon>Stenosarchaea group</taxon>
        <taxon>Halobacteria</taxon>
        <taxon>Halobacteriales</taxon>
        <taxon>Haloferacaceae</taxon>
        <taxon>Halorubrum</taxon>
    </lineage>
</organism>
<evidence type="ECO:0008006" key="4">
    <source>
        <dbReference type="Google" id="ProtNLM"/>
    </source>
</evidence>
<feature type="transmembrane region" description="Helical" evidence="1">
    <location>
        <begin position="174"/>
        <end position="192"/>
    </location>
</feature>
<feature type="transmembrane region" description="Helical" evidence="1">
    <location>
        <begin position="150"/>
        <end position="167"/>
    </location>
</feature>